<dbReference type="CDD" id="cd01949">
    <property type="entry name" value="GGDEF"/>
    <property type="match status" value="1"/>
</dbReference>
<dbReference type="CDD" id="cd17538">
    <property type="entry name" value="REC_D1_PleD-like"/>
    <property type="match status" value="1"/>
</dbReference>
<dbReference type="AlphaFoldDB" id="A0A1Y6BVN7"/>
<dbReference type="PROSITE" id="PS50110">
    <property type="entry name" value="RESPONSE_REGULATORY"/>
    <property type="match status" value="2"/>
</dbReference>
<evidence type="ECO:0000313" key="8">
    <source>
        <dbReference type="Proteomes" id="UP000192917"/>
    </source>
</evidence>
<dbReference type="NCBIfam" id="TIGR00254">
    <property type="entry name" value="GGDEF"/>
    <property type="match status" value="1"/>
</dbReference>
<evidence type="ECO:0000256" key="2">
    <source>
        <dbReference type="ARBA" id="ARBA00034247"/>
    </source>
</evidence>
<dbReference type="EMBL" id="FWZX01000007">
    <property type="protein sequence ID" value="SMF20785.1"/>
    <property type="molecule type" value="Genomic_DNA"/>
</dbReference>
<name>A0A1Y6BVN7_9PROT</name>
<evidence type="ECO:0000259" key="5">
    <source>
        <dbReference type="PROSITE" id="PS50110"/>
    </source>
</evidence>
<dbReference type="InterPro" id="IPR001789">
    <property type="entry name" value="Sig_transdc_resp-reg_receiver"/>
</dbReference>
<evidence type="ECO:0000313" key="7">
    <source>
        <dbReference type="EMBL" id="SMF20785.1"/>
    </source>
</evidence>
<dbReference type="SUPFAM" id="SSF55073">
    <property type="entry name" value="Nucleotide cyclase"/>
    <property type="match status" value="1"/>
</dbReference>
<comment type="catalytic activity">
    <reaction evidence="2">
        <text>2 GTP = 3',3'-c-di-GMP + 2 diphosphate</text>
        <dbReference type="Rhea" id="RHEA:24898"/>
        <dbReference type="ChEBI" id="CHEBI:33019"/>
        <dbReference type="ChEBI" id="CHEBI:37565"/>
        <dbReference type="ChEBI" id="CHEBI:58805"/>
        <dbReference type="EC" id="2.7.7.65"/>
    </reaction>
</comment>
<evidence type="ECO:0000259" key="6">
    <source>
        <dbReference type="PROSITE" id="PS50887"/>
    </source>
</evidence>
<feature type="domain" description="Response regulatory" evidence="5">
    <location>
        <begin position="154"/>
        <end position="271"/>
    </location>
</feature>
<dbReference type="Gene3D" id="3.40.50.2300">
    <property type="match status" value="1"/>
</dbReference>
<dbReference type="GO" id="GO:0000160">
    <property type="term" value="P:phosphorelay signal transduction system"/>
    <property type="evidence" value="ECO:0007669"/>
    <property type="project" value="InterPro"/>
</dbReference>
<dbReference type="Pfam" id="PF00990">
    <property type="entry name" value="GGDEF"/>
    <property type="match status" value="1"/>
</dbReference>
<protein>
    <recommendedName>
        <fullName evidence="1">diguanylate cyclase</fullName>
        <ecNumber evidence="1">2.7.7.65</ecNumber>
    </recommendedName>
</protein>
<dbReference type="Gene3D" id="3.30.70.270">
    <property type="match status" value="1"/>
</dbReference>
<reference evidence="7 8" key="1">
    <citation type="submission" date="2017-04" db="EMBL/GenBank/DDBJ databases">
        <authorList>
            <person name="Afonso C.L."/>
            <person name="Miller P.J."/>
            <person name="Scott M.A."/>
            <person name="Spackman E."/>
            <person name="Goraichik I."/>
            <person name="Dimitrov K.M."/>
            <person name="Suarez D.L."/>
            <person name="Swayne D.E."/>
        </authorList>
    </citation>
    <scope>NUCLEOTIDE SEQUENCE [LARGE SCALE GENOMIC DNA]</scope>
    <source>
        <strain evidence="7 8">USBA 355</strain>
    </source>
</reference>
<dbReference type="InterPro" id="IPR000160">
    <property type="entry name" value="GGDEF_dom"/>
</dbReference>
<dbReference type="InterPro" id="IPR011006">
    <property type="entry name" value="CheY-like_superfamily"/>
</dbReference>
<dbReference type="RefSeq" id="WP_085122753.1">
    <property type="nucleotide sequence ID" value="NZ_FWZX01000007.1"/>
</dbReference>
<dbReference type="SMART" id="SM00448">
    <property type="entry name" value="REC"/>
    <property type="match status" value="2"/>
</dbReference>
<dbReference type="InterPro" id="IPR050469">
    <property type="entry name" value="Diguanylate_Cyclase"/>
</dbReference>
<dbReference type="Proteomes" id="UP000192917">
    <property type="component" value="Unassembled WGS sequence"/>
</dbReference>
<dbReference type="GO" id="GO:0043709">
    <property type="term" value="P:cell adhesion involved in single-species biofilm formation"/>
    <property type="evidence" value="ECO:0007669"/>
    <property type="project" value="TreeGrafter"/>
</dbReference>
<feature type="modified residue" description="4-aspartylphosphate" evidence="3">
    <location>
        <position position="53"/>
    </location>
</feature>
<gene>
    <name evidence="7" type="ORF">SAMN05428998_10747</name>
</gene>
<dbReference type="SUPFAM" id="SSF52172">
    <property type="entry name" value="CheY-like"/>
    <property type="match status" value="2"/>
</dbReference>
<sequence length="471" mass="52157">MSARILVVDDILPNVKVLEAKLTAEYFDVITAFDGAGALERAVADSPDVILLDVMMPGMDGFEVCRRLRQDPQTRHIPVVMVTALTDVSDRVRGLEAGADDFLSKPINDHALFARVRSLVRLKTLTDELRARQATAGSSELEDLGAEEALAGAHVLIVDAQQHRSQRIADQLRQAGHEVEIVGDAAEAMQRSQAEPALDLAIVHIDLSGQDGMRLCGQLRSQETTRQLPLLLVLDESDLPRLAKGLELGVSDYLIEPVDRNELRARVRTQLRRRRYYHRLRSLLDRTVSMAYTDPLTGAYNRRYLKAHLERKLMEMADSSKPVSIMLFDLDRFKLVNDELGHDAGDAVLKEVSQRVGNNVRSFDMLARYGGEEFVVIMPDTDAEHALAVADRLRRLIGEKRFGVPGRDEGLTVTFSAGVATATDPMETGDQLLKRADAALYEAKGGGRDRVVAARPADLSESDPQYAYGRP</sequence>
<dbReference type="PANTHER" id="PTHR45138">
    <property type="entry name" value="REGULATORY COMPONENTS OF SENSORY TRANSDUCTION SYSTEM"/>
    <property type="match status" value="1"/>
</dbReference>
<comment type="caution">
    <text evidence="3">Lacks conserved residue(s) required for the propagation of feature annotation.</text>
</comment>
<dbReference type="FunFam" id="3.40.50.2300:FF:000574">
    <property type="entry name" value="Response regulator PleD"/>
    <property type="match status" value="1"/>
</dbReference>
<keyword evidence="8" id="KW-1185">Reference proteome</keyword>
<dbReference type="EC" id="2.7.7.65" evidence="1"/>
<dbReference type="FunFam" id="3.30.70.270:FF:000001">
    <property type="entry name" value="Diguanylate cyclase domain protein"/>
    <property type="match status" value="1"/>
</dbReference>
<feature type="region of interest" description="Disordered" evidence="4">
    <location>
        <begin position="452"/>
        <end position="471"/>
    </location>
</feature>
<dbReference type="Pfam" id="PF00072">
    <property type="entry name" value="Response_reg"/>
    <property type="match status" value="2"/>
</dbReference>
<dbReference type="STRING" id="560819.SAMN05428998_10747"/>
<evidence type="ECO:0000256" key="1">
    <source>
        <dbReference type="ARBA" id="ARBA00012528"/>
    </source>
</evidence>
<feature type="domain" description="GGDEF" evidence="6">
    <location>
        <begin position="321"/>
        <end position="456"/>
    </location>
</feature>
<dbReference type="InterPro" id="IPR043128">
    <property type="entry name" value="Rev_trsase/Diguanyl_cyclase"/>
</dbReference>
<accession>A0A1Y6BVN7</accession>
<organism evidence="7 8">
    <name type="scientific">Tistlia consotensis USBA 355</name>
    <dbReference type="NCBI Taxonomy" id="560819"/>
    <lineage>
        <taxon>Bacteria</taxon>
        <taxon>Pseudomonadati</taxon>
        <taxon>Pseudomonadota</taxon>
        <taxon>Alphaproteobacteria</taxon>
        <taxon>Rhodospirillales</taxon>
        <taxon>Rhodovibrionaceae</taxon>
        <taxon>Tistlia</taxon>
    </lineage>
</organism>
<evidence type="ECO:0000256" key="4">
    <source>
        <dbReference type="SAM" id="MobiDB-lite"/>
    </source>
</evidence>
<dbReference type="SMART" id="SM00267">
    <property type="entry name" value="GGDEF"/>
    <property type="match status" value="1"/>
</dbReference>
<dbReference type="PANTHER" id="PTHR45138:SF9">
    <property type="entry name" value="DIGUANYLATE CYCLASE DGCM-RELATED"/>
    <property type="match status" value="1"/>
</dbReference>
<dbReference type="GO" id="GO:0005886">
    <property type="term" value="C:plasma membrane"/>
    <property type="evidence" value="ECO:0007669"/>
    <property type="project" value="TreeGrafter"/>
</dbReference>
<keyword evidence="3" id="KW-0597">Phosphoprotein</keyword>
<feature type="domain" description="Response regulatory" evidence="5">
    <location>
        <begin position="4"/>
        <end position="120"/>
    </location>
</feature>
<proteinExistence type="predicted"/>
<dbReference type="Gene3D" id="6.10.250.690">
    <property type="match status" value="1"/>
</dbReference>
<dbReference type="NCBIfam" id="NF007135">
    <property type="entry name" value="PRK09581.1"/>
    <property type="match status" value="1"/>
</dbReference>
<dbReference type="GO" id="GO:1902201">
    <property type="term" value="P:negative regulation of bacterial-type flagellum-dependent cell motility"/>
    <property type="evidence" value="ECO:0007669"/>
    <property type="project" value="TreeGrafter"/>
</dbReference>
<dbReference type="InterPro" id="IPR029787">
    <property type="entry name" value="Nucleotide_cyclase"/>
</dbReference>
<dbReference type="GO" id="GO:0052621">
    <property type="term" value="F:diguanylate cyclase activity"/>
    <property type="evidence" value="ECO:0007669"/>
    <property type="project" value="UniProtKB-EC"/>
</dbReference>
<evidence type="ECO:0000256" key="3">
    <source>
        <dbReference type="PROSITE-ProRule" id="PRU00169"/>
    </source>
</evidence>
<dbReference type="PROSITE" id="PS50887">
    <property type="entry name" value="GGDEF"/>
    <property type="match status" value="1"/>
</dbReference>